<dbReference type="RefSeq" id="WP_145301072.1">
    <property type="nucleotide sequence ID" value="NZ_CP036299.1"/>
</dbReference>
<dbReference type="GO" id="GO:0016787">
    <property type="term" value="F:hydrolase activity"/>
    <property type="evidence" value="ECO:0007669"/>
    <property type="project" value="UniProtKB-KW"/>
</dbReference>
<reference evidence="8 9" key="1">
    <citation type="submission" date="2019-02" db="EMBL/GenBank/DDBJ databases">
        <title>Deep-cultivation of Planctomycetes and their phenomic and genomic characterization uncovers novel biology.</title>
        <authorList>
            <person name="Wiegand S."/>
            <person name="Jogler M."/>
            <person name="Boedeker C."/>
            <person name="Pinto D."/>
            <person name="Vollmers J."/>
            <person name="Rivas-Marin E."/>
            <person name="Kohn T."/>
            <person name="Peeters S.H."/>
            <person name="Heuer A."/>
            <person name="Rast P."/>
            <person name="Oberbeckmann S."/>
            <person name="Bunk B."/>
            <person name="Jeske O."/>
            <person name="Meyerdierks A."/>
            <person name="Storesund J.E."/>
            <person name="Kallscheuer N."/>
            <person name="Luecker S."/>
            <person name="Lage O.M."/>
            <person name="Pohl T."/>
            <person name="Merkel B.J."/>
            <person name="Hornburger P."/>
            <person name="Mueller R.-W."/>
            <person name="Bruemmer F."/>
            <person name="Labrenz M."/>
            <person name="Spormann A.M."/>
            <person name="Op den Camp H."/>
            <person name="Overmann J."/>
            <person name="Amann R."/>
            <person name="Jetten M.S.M."/>
            <person name="Mascher T."/>
            <person name="Medema M.H."/>
            <person name="Devos D.P."/>
            <person name="Kaster A.-K."/>
            <person name="Ovreas L."/>
            <person name="Rohde M."/>
            <person name="Galperin M.Y."/>
            <person name="Jogler C."/>
        </authorList>
    </citation>
    <scope>NUCLEOTIDE SEQUENCE [LARGE SCALE GENOMIC DNA]</scope>
    <source>
        <strain evidence="8 9">Spb1</strain>
    </source>
</reference>
<evidence type="ECO:0000313" key="9">
    <source>
        <dbReference type="Proteomes" id="UP000315349"/>
    </source>
</evidence>
<keyword evidence="2" id="KW-0540">Nuclease</keyword>
<dbReference type="GO" id="GO:0004521">
    <property type="term" value="F:RNA endonuclease activity"/>
    <property type="evidence" value="ECO:0007669"/>
    <property type="project" value="InterPro"/>
</dbReference>
<name>A0A518GQQ7_9PLAN</name>
<keyword evidence="4" id="KW-0378">Hydrolase</keyword>
<dbReference type="KEGG" id="peh:Spb1_28710"/>
<gene>
    <name evidence="8" type="ORF">Spb1_28710</name>
</gene>
<evidence type="ECO:0000256" key="3">
    <source>
        <dbReference type="ARBA" id="ARBA00022759"/>
    </source>
</evidence>
<protein>
    <recommendedName>
        <fullName evidence="10">YicC-like family, N-terminal region</fullName>
    </recommendedName>
</protein>
<comment type="cofactor">
    <cofactor evidence="1">
        <name>a divalent metal cation</name>
        <dbReference type="ChEBI" id="CHEBI:60240"/>
    </cofactor>
</comment>
<evidence type="ECO:0000256" key="2">
    <source>
        <dbReference type="ARBA" id="ARBA00022722"/>
    </source>
</evidence>
<dbReference type="EMBL" id="CP036299">
    <property type="protein sequence ID" value="QDV30935.1"/>
    <property type="molecule type" value="Genomic_DNA"/>
</dbReference>
<proteinExistence type="inferred from homology"/>
<dbReference type="InterPro" id="IPR013551">
    <property type="entry name" value="YicC-like_C"/>
</dbReference>
<dbReference type="InterPro" id="IPR013527">
    <property type="entry name" value="YicC-like_N"/>
</dbReference>
<accession>A0A518GQQ7</accession>
<evidence type="ECO:0000256" key="5">
    <source>
        <dbReference type="ARBA" id="ARBA00035648"/>
    </source>
</evidence>
<dbReference type="AlphaFoldDB" id="A0A518GQQ7"/>
<dbReference type="NCBIfam" id="TIGR00255">
    <property type="entry name" value="YicC/YloC family endoribonuclease"/>
    <property type="match status" value="1"/>
</dbReference>
<dbReference type="Pfam" id="PF08340">
    <property type="entry name" value="YicC-like_C"/>
    <property type="match status" value="1"/>
</dbReference>
<evidence type="ECO:0000256" key="4">
    <source>
        <dbReference type="ARBA" id="ARBA00022801"/>
    </source>
</evidence>
<evidence type="ECO:0008006" key="10">
    <source>
        <dbReference type="Google" id="ProtNLM"/>
    </source>
</evidence>
<sequence>MALLLSMTGIGIGCAESGEERLMVEIRSVNNRYFKLSLRSPDCFAVFEPEIEKTLRERISRGTVNVSIRLESRGLPSAIRIQQDVLKGYWSQLQPLAKELKTKPPRLSELLTLPGVLSDESQSSTAAEEHLALLKQALTSALDEFEAFRCREGAAMQADLCKQQSLIIEKSKLVRETAPQVLQEYREKLLERINQILANSATQVTPAEVVREMSLFADKCDINEELARLASHFEQFEKYLSDQISQGRKIEFLLQEMFREINTVGSKANHAAIAHCVVEMKAALERMREVIQNVE</sequence>
<evidence type="ECO:0000256" key="1">
    <source>
        <dbReference type="ARBA" id="ARBA00001968"/>
    </source>
</evidence>
<dbReference type="OrthoDB" id="9771229at2"/>
<dbReference type="Pfam" id="PF03755">
    <property type="entry name" value="YicC-like_N"/>
    <property type="match status" value="1"/>
</dbReference>
<dbReference type="Proteomes" id="UP000315349">
    <property type="component" value="Chromosome"/>
</dbReference>
<dbReference type="PANTHER" id="PTHR30636:SF3">
    <property type="entry name" value="UPF0701 PROTEIN YICC"/>
    <property type="match status" value="1"/>
</dbReference>
<organism evidence="8 9">
    <name type="scientific">Planctopirus ephydatiae</name>
    <dbReference type="NCBI Taxonomy" id="2528019"/>
    <lineage>
        <taxon>Bacteria</taxon>
        <taxon>Pseudomonadati</taxon>
        <taxon>Planctomycetota</taxon>
        <taxon>Planctomycetia</taxon>
        <taxon>Planctomycetales</taxon>
        <taxon>Planctomycetaceae</taxon>
        <taxon>Planctopirus</taxon>
    </lineage>
</organism>
<comment type="similarity">
    <text evidence="5">Belongs to the YicC/YloC family.</text>
</comment>
<evidence type="ECO:0000259" key="7">
    <source>
        <dbReference type="Pfam" id="PF08340"/>
    </source>
</evidence>
<dbReference type="PANTHER" id="PTHR30636">
    <property type="entry name" value="UPF0701 PROTEIN YICC"/>
    <property type="match status" value="1"/>
</dbReference>
<keyword evidence="9" id="KW-1185">Reference proteome</keyword>
<keyword evidence="3" id="KW-0255">Endonuclease</keyword>
<evidence type="ECO:0000313" key="8">
    <source>
        <dbReference type="EMBL" id="QDV30935.1"/>
    </source>
</evidence>
<feature type="domain" description="Endoribonuclease YicC-like N-terminal" evidence="6">
    <location>
        <begin position="5"/>
        <end position="157"/>
    </location>
</feature>
<evidence type="ECO:0000259" key="6">
    <source>
        <dbReference type="Pfam" id="PF03755"/>
    </source>
</evidence>
<feature type="domain" description="Endoribonuclease YicC-like C-terminal" evidence="7">
    <location>
        <begin position="174"/>
        <end position="295"/>
    </location>
</feature>
<dbReference type="InterPro" id="IPR005229">
    <property type="entry name" value="YicC/YloC-like"/>
</dbReference>